<accession>A0A8T0DG31</accession>
<sequence length="69" mass="8040">MIQANRDKSSRQSLGFFAANFLCKTGQRHMYGKFTLSSITIFHFFTWNSFFVAHKYSDHFCVTPSFLCS</sequence>
<evidence type="ECO:0000313" key="2">
    <source>
        <dbReference type="Proteomes" id="UP000699462"/>
    </source>
</evidence>
<reference evidence="1 2" key="1">
    <citation type="submission" date="2019-07" db="EMBL/GenBank/DDBJ databases">
        <title>Annotation for the trematode Paragonimus westermani.</title>
        <authorList>
            <person name="Choi Y.-J."/>
        </authorList>
    </citation>
    <scope>NUCLEOTIDE SEQUENCE [LARGE SCALE GENOMIC DNA]</scope>
    <source>
        <strain evidence="1">180907_Pwestermani</strain>
    </source>
</reference>
<organism evidence="1 2">
    <name type="scientific">Paragonimus westermani</name>
    <dbReference type="NCBI Taxonomy" id="34504"/>
    <lineage>
        <taxon>Eukaryota</taxon>
        <taxon>Metazoa</taxon>
        <taxon>Spiralia</taxon>
        <taxon>Lophotrochozoa</taxon>
        <taxon>Platyhelminthes</taxon>
        <taxon>Trematoda</taxon>
        <taxon>Digenea</taxon>
        <taxon>Plagiorchiida</taxon>
        <taxon>Troglotremata</taxon>
        <taxon>Troglotrematidae</taxon>
        <taxon>Paragonimus</taxon>
    </lineage>
</organism>
<comment type="caution">
    <text evidence="1">The sequence shown here is derived from an EMBL/GenBank/DDBJ whole genome shotgun (WGS) entry which is preliminary data.</text>
</comment>
<proteinExistence type="predicted"/>
<dbReference type="AlphaFoldDB" id="A0A8T0DG31"/>
<keyword evidence="2" id="KW-1185">Reference proteome</keyword>
<dbReference type="Proteomes" id="UP000699462">
    <property type="component" value="Unassembled WGS sequence"/>
</dbReference>
<gene>
    <name evidence="1" type="ORF">P879_08507</name>
</gene>
<dbReference type="EMBL" id="JTDF01004825">
    <property type="protein sequence ID" value="KAF8566640.1"/>
    <property type="molecule type" value="Genomic_DNA"/>
</dbReference>
<name>A0A8T0DG31_9TREM</name>
<protein>
    <submittedName>
        <fullName evidence="1">Uncharacterized protein</fullName>
    </submittedName>
</protein>
<evidence type="ECO:0000313" key="1">
    <source>
        <dbReference type="EMBL" id="KAF8566640.1"/>
    </source>
</evidence>